<keyword evidence="5" id="KW-0732">Signal</keyword>
<evidence type="ECO:0000256" key="10">
    <source>
        <dbReference type="RuleBase" id="RU361228"/>
    </source>
</evidence>
<dbReference type="Pfam" id="PF01129">
    <property type="entry name" value="ART"/>
    <property type="match status" value="1"/>
</dbReference>
<comment type="catalytic activity">
    <reaction evidence="9 10">
        <text>L-arginyl-[protein] + NAD(+) = N(omega)-(ADP-D-ribosyl)-L-arginyl-[protein] + nicotinamide + H(+)</text>
        <dbReference type="Rhea" id="RHEA:19149"/>
        <dbReference type="Rhea" id="RHEA-COMP:10532"/>
        <dbReference type="Rhea" id="RHEA-COMP:15087"/>
        <dbReference type="ChEBI" id="CHEBI:15378"/>
        <dbReference type="ChEBI" id="CHEBI:17154"/>
        <dbReference type="ChEBI" id="CHEBI:29965"/>
        <dbReference type="ChEBI" id="CHEBI:57540"/>
        <dbReference type="ChEBI" id="CHEBI:142554"/>
        <dbReference type="EC" id="2.4.2.31"/>
    </reaction>
</comment>
<dbReference type="AlphaFoldDB" id="A0A8C2N937"/>
<sequence length="337" mass="38198">MELRGQKSALHTNKYCPLTNRCRRILLANTAAFAVRIWLLRGQLLLLLLCSGLQRPTIAVKIDFDLAPNSFDDQYRGCSQQVMEMLLQGDYFMEELESSKHYRKVWQQTHLNWLNQEKSLPGSMTITHAVAISVYLSDDRVHLDFSRAMASAAGSLQQYKHSFRFKYLHYFLTSAIQLLRKEIVSRKDSLCYEVQHELKGVYLQAPVGAIVRFGQFLSTSPATEQAQRFGNQTLFTMLTCLGAPVQDFSLKKEVLVPPYELFKVVNASYHPRGNWLQLLSNGNQSTYNCQLLKADLMVYLAFSMLSASCNFFKASIVVALDGPGLFSDVVASDCSFL</sequence>
<keyword evidence="7 10" id="KW-0520">NAD</keyword>
<dbReference type="GO" id="GO:0016779">
    <property type="term" value="F:nucleotidyltransferase activity"/>
    <property type="evidence" value="ECO:0007669"/>
    <property type="project" value="UniProtKB-KW"/>
</dbReference>
<dbReference type="GO" id="GO:0106274">
    <property type="term" value="F:NAD+-protein-arginine ADP-ribosyltransferase activity"/>
    <property type="evidence" value="ECO:0007669"/>
    <property type="project" value="UniProtKB-EC"/>
</dbReference>
<evidence type="ECO:0000256" key="2">
    <source>
        <dbReference type="ARBA" id="ARBA00022676"/>
    </source>
</evidence>
<dbReference type="InterPro" id="IPR000768">
    <property type="entry name" value="ART"/>
</dbReference>
<reference evidence="11" key="1">
    <citation type="submission" date="2019-03" db="EMBL/GenBank/DDBJ databases">
        <title>Genome sequencing and reference-guided assembly of Black Bengal Goat (Capra hircus).</title>
        <authorList>
            <person name="Siddiki A.Z."/>
            <person name="Baten A."/>
            <person name="Billah M."/>
            <person name="Alam M.A.U."/>
            <person name="Shawrob K.S.M."/>
            <person name="Saha S."/>
            <person name="Chowdhury M."/>
            <person name="Rahman A.H."/>
            <person name="Stear M."/>
            <person name="Miah G."/>
            <person name="Das G.B."/>
            <person name="Hossain M.M."/>
            <person name="Kumkum M."/>
            <person name="Islam M.S."/>
            <person name="Mollah A.M."/>
            <person name="Ahsan A."/>
            <person name="Tusar F."/>
            <person name="Khan M.K.I."/>
        </authorList>
    </citation>
    <scope>NUCLEOTIDE SEQUENCE [LARGE SCALE GENOMIC DNA]</scope>
</reference>
<dbReference type="SUPFAM" id="SSF56399">
    <property type="entry name" value="ADP-ribosylation"/>
    <property type="match status" value="1"/>
</dbReference>
<name>A0A8C2N937_CAPHI</name>
<dbReference type="PANTHER" id="PTHR10339:SF1">
    <property type="entry name" value="ECTO-ADP-RIBOSYLTRANSFERASE 4"/>
    <property type="match status" value="1"/>
</dbReference>
<evidence type="ECO:0000256" key="1">
    <source>
        <dbReference type="ARBA" id="ARBA00009558"/>
    </source>
</evidence>
<dbReference type="PRINTS" id="PR00970">
    <property type="entry name" value="RIBTRNSFRASE"/>
</dbReference>
<dbReference type="InterPro" id="IPR050999">
    <property type="entry name" value="ADP-ribosyltransferase_ARG"/>
</dbReference>
<evidence type="ECO:0000256" key="6">
    <source>
        <dbReference type="ARBA" id="ARBA00022857"/>
    </source>
</evidence>
<dbReference type="GO" id="GO:0003950">
    <property type="term" value="F:NAD+ poly-ADP-ribosyltransferase activity"/>
    <property type="evidence" value="ECO:0007669"/>
    <property type="project" value="TreeGrafter"/>
</dbReference>
<keyword evidence="3 10" id="KW-0808">Transferase</keyword>
<keyword evidence="8" id="KW-1015">Disulfide bond</keyword>
<dbReference type="PANTHER" id="PTHR10339">
    <property type="entry name" value="ADP-RIBOSYLTRANSFERASE"/>
    <property type="match status" value="1"/>
</dbReference>
<evidence type="ECO:0000256" key="8">
    <source>
        <dbReference type="ARBA" id="ARBA00023157"/>
    </source>
</evidence>
<accession>A0A8C2N937</accession>
<evidence type="ECO:0000256" key="4">
    <source>
        <dbReference type="ARBA" id="ARBA00022695"/>
    </source>
</evidence>
<keyword evidence="6 10" id="KW-0521">NADP</keyword>
<keyword evidence="2 10" id="KW-0328">Glycosyltransferase</keyword>
<keyword evidence="4" id="KW-0548">Nucleotidyltransferase</keyword>
<gene>
    <name evidence="11" type="primary">SMCO3</name>
</gene>
<evidence type="ECO:0000256" key="5">
    <source>
        <dbReference type="ARBA" id="ARBA00022729"/>
    </source>
</evidence>
<evidence type="ECO:0000256" key="9">
    <source>
        <dbReference type="ARBA" id="ARBA00047597"/>
    </source>
</evidence>
<comment type="similarity">
    <text evidence="1 10">Belongs to the Arg-specific ADP-ribosyltransferase family.</text>
</comment>
<dbReference type="Ensembl" id="ENSCHIT00010002501.1">
    <property type="protein sequence ID" value="ENSCHIP00010001803.1"/>
    <property type="gene ID" value="ENSCHIG00010001329.1"/>
</dbReference>
<dbReference type="EC" id="2.4.2.31" evidence="10"/>
<dbReference type="PROSITE" id="PS51996">
    <property type="entry name" value="TR_MART"/>
    <property type="match status" value="1"/>
</dbReference>
<organism evidence="11">
    <name type="scientific">Capra hircus</name>
    <name type="common">Goat</name>
    <dbReference type="NCBI Taxonomy" id="9925"/>
    <lineage>
        <taxon>Eukaryota</taxon>
        <taxon>Metazoa</taxon>
        <taxon>Chordata</taxon>
        <taxon>Craniata</taxon>
        <taxon>Vertebrata</taxon>
        <taxon>Euteleostomi</taxon>
        <taxon>Mammalia</taxon>
        <taxon>Eutheria</taxon>
        <taxon>Laurasiatheria</taxon>
        <taxon>Artiodactyla</taxon>
        <taxon>Ruminantia</taxon>
        <taxon>Pecora</taxon>
        <taxon>Bovidae</taxon>
        <taxon>Caprinae</taxon>
        <taxon>Capra</taxon>
    </lineage>
</organism>
<evidence type="ECO:0000313" key="11">
    <source>
        <dbReference type="Ensembl" id="ENSCHIP00010001803.1"/>
    </source>
</evidence>
<dbReference type="FunFam" id="3.90.176.10:FF:000001">
    <property type="entry name" value="NAD(P)(+)--arginine ADP-ribosyltransferase"/>
    <property type="match status" value="1"/>
</dbReference>
<evidence type="ECO:0000256" key="3">
    <source>
        <dbReference type="ARBA" id="ARBA00022679"/>
    </source>
</evidence>
<evidence type="ECO:0000256" key="7">
    <source>
        <dbReference type="ARBA" id="ARBA00023027"/>
    </source>
</evidence>
<dbReference type="Gene3D" id="3.90.176.10">
    <property type="entry name" value="Toxin ADP-ribosyltransferase, Chain A, domain 1"/>
    <property type="match status" value="1"/>
</dbReference>
<protein>
    <recommendedName>
        <fullName evidence="10">NAD(P)(+)--arginine ADP-ribosyltransferase</fullName>
        <ecNumber evidence="10">2.4.2.31</ecNumber>
    </recommendedName>
    <alternativeName>
        <fullName evidence="10">Mono(ADP-ribosyl)transferase</fullName>
    </alternativeName>
</protein>
<dbReference type="PROSITE" id="PS01291">
    <property type="entry name" value="ART"/>
    <property type="match status" value="1"/>
</dbReference>
<proteinExistence type="inferred from homology"/>
<reference evidence="11" key="2">
    <citation type="submission" date="2025-08" db="UniProtKB">
        <authorList>
            <consortium name="Ensembl"/>
        </authorList>
    </citation>
    <scope>IDENTIFICATION</scope>
</reference>